<dbReference type="EMBL" id="VMBF01000012">
    <property type="protein sequence ID" value="TSJ72149.1"/>
    <property type="molecule type" value="Genomic_DNA"/>
</dbReference>
<dbReference type="AlphaFoldDB" id="A0A5M7AUR3"/>
<keyword evidence="1" id="KW-1133">Transmembrane helix</keyword>
<protein>
    <submittedName>
        <fullName evidence="2">Uncharacterized protein</fullName>
    </submittedName>
</protein>
<evidence type="ECO:0000313" key="3">
    <source>
        <dbReference type="EMBL" id="TSJ72149.1"/>
    </source>
</evidence>
<gene>
    <name evidence="2" type="ORF">F2B50_16835</name>
    <name evidence="3" type="ORF">FPF71_16835</name>
</gene>
<dbReference type="EMBL" id="VWRS01000012">
    <property type="protein sequence ID" value="KAA5821203.1"/>
    <property type="molecule type" value="Genomic_DNA"/>
</dbReference>
<sequence length="85" mass="9998">MNLEEDNIEKRKHAPLSNSEAASFFFIPIGFAKISKWENTDFNVSEMARFKKFGFERKIKQASEMRLYGMIFYISITILLTYFLG</sequence>
<reference evidence="2 5" key="1">
    <citation type="journal article" date="2015" name="Int. J. Syst. Evol. Microbiol.">
        <title>Algibacter amylolyticus sp. nov., isolated from intertidal sediment.</title>
        <authorList>
            <person name="Zhang D.C."/>
            <person name="Wu J."/>
            <person name="Neuner K."/>
            <person name="Yao J."/>
            <person name="Margesin R."/>
        </authorList>
    </citation>
    <scope>NUCLEOTIDE SEQUENCE [LARGE SCALE GENOMIC DNA]</scope>
    <source>
        <strain evidence="2 5">RU-4-M-4</strain>
    </source>
</reference>
<evidence type="ECO:0000256" key="1">
    <source>
        <dbReference type="SAM" id="Phobius"/>
    </source>
</evidence>
<dbReference type="Proteomes" id="UP000322315">
    <property type="component" value="Unassembled WGS sequence"/>
</dbReference>
<evidence type="ECO:0000313" key="2">
    <source>
        <dbReference type="EMBL" id="KAA5821203.1"/>
    </source>
</evidence>
<dbReference type="Proteomes" id="UP000315145">
    <property type="component" value="Unassembled WGS sequence"/>
</dbReference>
<evidence type="ECO:0000313" key="5">
    <source>
        <dbReference type="Proteomes" id="UP000322315"/>
    </source>
</evidence>
<dbReference type="OrthoDB" id="1164924at2"/>
<reference evidence="2" key="3">
    <citation type="submission" date="2019-09" db="EMBL/GenBank/DDBJ databases">
        <authorList>
            <person name="Zhang D.-C."/>
        </authorList>
    </citation>
    <scope>NUCLEOTIDE SEQUENCE</scope>
    <source>
        <strain evidence="2">RU-4-M-4</strain>
    </source>
</reference>
<dbReference type="RefSeq" id="WP_144118130.1">
    <property type="nucleotide sequence ID" value="NZ_JACHGE010000011.1"/>
</dbReference>
<organism evidence="2 5">
    <name type="scientific">Algibacter amylolyticus</name>
    <dbReference type="NCBI Taxonomy" id="1608400"/>
    <lineage>
        <taxon>Bacteria</taxon>
        <taxon>Pseudomonadati</taxon>
        <taxon>Bacteroidota</taxon>
        <taxon>Flavobacteriia</taxon>
        <taxon>Flavobacteriales</taxon>
        <taxon>Flavobacteriaceae</taxon>
        <taxon>Algibacter</taxon>
    </lineage>
</organism>
<keyword evidence="1" id="KW-0812">Transmembrane</keyword>
<evidence type="ECO:0000313" key="4">
    <source>
        <dbReference type="Proteomes" id="UP000315145"/>
    </source>
</evidence>
<name>A0A5M7AUR3_9FLAO</name>
<accession>A0A5M7AUR3</accession>
<keyword evidence="4" id="KW-1185">Reference proteome</keyword>
<proteinExistence type="predicted"/>
<feature type="transmembrane region" description="Helical" evidence="1">
    <location>
        <begin position="67"/>
        <end position="84"/>
    </location>
</feature>
<reference evidence="3 4" key="2">
    <citation type="submission" date="2019-07" db="EMBL/GenBank/DDBJ databases">
        <title>Algibacter marinivivus sp. nov., isolated from the surface of a marine red alga.</title>
        <authorList>
            <person name="Zhong X."/>
            <person name="Xu W."/>
            <person name="Zhang Y."/>
            <person name="Zhang Q."/>
            <person name="Du Z."/>
        </authorList>
    </citation>
    <scope>NUCLEOTIDE SEQUENCE [LARGE SCALE GENOMIC DNA]</scope>
    <source>
        <strain evidence="3 4">RU-4-M-4</strain>
    </source>
</reference>
<comment type="caution">
    <text evidence="2">The sequence shown here is derived from an EMBL/GenBank/DDBJ whole genome shotgun (WGS) entry which is preliminary data.</text>
</comment>
<keyword evidence="1" id="KW-0472">Membrane</keyword>